<proteinExistence type="predicted"/>
<accession>A0A0K0PVJ5</accession>
<protein>
    <recommendedName>
        <fullName evidence="3">DUF2190 domain-containing protein</fullName>
    </recommendedName>
</protein>
<dbReference type="EMBL" id="KT266805">
    <property type="protein sequence ID" value="AKQ75852.1"/>
    <property type="molecule type" value="Genomic_DNA"/>
</dbReference>
<sequence length="141" mass="14131">MSYESTQAVTLIAGEDLRGDVFELLQFENDGGVAKVIKVTAVTDTAIGILAEEPDDAASTDGKAVSVVMLGSGGRAMVKAGANVTAGQLVVSDTTAGRVAGVANIAAMVADSMAIGVALESAVDGDIFEVLLQPVTSATET</sequence>
<reference evidence="2" key="1">
    <citation type="submission" date="2015-07" db="EMBL/GenBank/DDBJ databases">
        <title>Complete genome sequence of Roseophage RDJL phage 2, a siphovirus infects Roseobacter denitrificans OCh114.</title>
        <authorList>
            <person name="Liang Y."/>
            <person name="Zhang Y."/>
            <person name="Zhou C."/>
            <person name="Chen Z."/>
            <person name="Yang S."/>
        </authorList>
    </citation>
    <scope>NUCLEOTIDE SEQUENCE [LARGE SCALE GENOMIC DNA]</scope>
</reference>
<dbReference type="OrthoDB" id="31753at10239"/>
<evidence type="ECO:0000313" key="1">
    <source>
        <dbReference type="EMBL" id="AKQ75852.1"/>
    </source>
</evidence>
<organism evidence="1 2">
    <name type="scientific">Roseobacter phage RDJL Phi 2</name>
    <dbReference type="NCBI Taxonomy" id="1682380"/>
    <lineage>
        <taxon>Viruses</taxon>
        <taxon>Duplodnaviria</taxon>
        <taxon>Heunggongvirae</taxon>
        <taxon>Uroviricota</taxon>
        <taxon>Caudoviricetes</taxon>
        <taxon>Xiamenvirus</taxon>
        <taxon>Xiamenvirus RDJL2</taxon>
    </lineage>
</organism>
<dbReference type="Proteomes" id="UP000223793">
    <property type="component" value="Segment"/>
</dbReference>
<evidence type="ECO:0000313" key="2">
    <source>
        <dbReference type="Proteomes" id="UP000223793"/>
    </source>
</evidence>
<gene>
    <name evidence="1" type="ORF">RDJLphi2_gp62</name>
</gene>
<keyword evidence="2" id="KW-1185">Reference proteome</keyword>
<name>A0A0K0PVJ5_9CAUD</name>
<evidence type="ECO:0008006" key="3">
    <source>
        <dbReference type="Google" id="ProtNLM"/>
    </source>
</evidence>